<proteinExistence type="predicted"/>
<dbReference type="VEuPathDB" id="FungiDB:H257_15769"/>
<reference evidence="2 3" key="1">
    <citation type="submission" date="2019-06" db="EMBL/GenBank/DDBJ databases">
        <title>Genomics analysis of Aphanomyces spp. identifies a new class of oomycete effector associated with host adaptation.</title>
        <authorList>
            <person name="Gaulin E."/>
        </authorList>
    </citation>
    <scope>NUCLEOTIDE SEQUENCE [LARGE SCALE GENOMIC DNA]</scope>
    <source>
        <strain evidence="2 3">E</strain>
    </source>
</reference>
<name>A0A6A5AJ91_APHAT</name>
<comment type="caution">
    <text evidence="2">The sequence shown here is derived from an EMBL/GenBank/DDBJ whole genome shotgun (WGS) entry which is preliminary data.</text>
</comment>
<evidence type="ECO:0000256" key="1">
    <source>
        <dbReference type="SAM" id="MobiDB-lite"/>
    </source>
</evidence>
<feature type="region of interest" description="Disordered" evidence="1">
    <location>
        <begin position="239"/>
        <end position="266"/>
    </location>
</feature>
<dbReference type="EMBL" id="VJMI01011462">
    <property type="protein sequence ID" value="KAF0752731.1"/>
    <property type="molecule type" value="Genomic_DNA"/>
</dbReference>
<feature type="compositionally biased region" description="Low complexity" evidence="1">
    <location>
        <begin position="239"/>
        <end position="260"/>
    </location>
</feature>
<gene>
    <name evidence="2" type="ORF">AaE_005926</name>
</gene>
<evidence type="ECO:0000313" key="3">
    <source>
        <dbReference type="Proteomes" id="UP000469452"/>
    </source>
</evidence>
<dbReference type="AlphaFoldDB" id="A0A6A5AJ91"/>
<dbReference type="Proteomes" id="UP000469452">
    <property type="component" value="Unassembled WGS sequence"/>
</dbReference>
<organism evidence="2 3">
    <name type="scientific">Aphanomyces astaci</name>
    <name type="common">Crayfish plague agent</name>
    <dbReference type="NCBI Taxonomy" id="112090"/>
    <lineage>
        <taxon>Eukaryota</taxon>
        <taxon>Sar</taxon>
        <taxon>Stramenopiles</taxon>
        <taxon>Oomycota</taxon>
        <taxon>Saprolegniomycetes</taxon>
        <taxon>Saprolegniales</taxon>
        <taxon>Verrucalvaceae</taxon>
        <taxon>Aphanomyces</taxon>
    </lineage>
</organism>
<evidence type="ECO:0000313" key="2">
    <source>
        <dbReference type="EMBL" id="KAF0752731.1"/>
    </source>
</evidence>
<protein>
    <submittedName>
        <fullName evidence="2">Uncharacterized protein</fullName>
    </submittedName>
</protein>
<accession>A0A6A5AJ91</accession>
<sequence length="266" mass="29291">MMELSFREGLAFGWEESAVDRSSWSDVSEAALKRLEVAKEKFTTFAAMPATRDGSYHQVLSPSDHLTEVTWSRFKKYCEECGWLARRRKATDAEKQQARETRKAAVYFVDAKLRHVTMTAKRKLMQEVVSPQHMMSMEKKPRVGAGVKCKQCDREALLKNYGFCGHHRPTSSFYSILPPPAAPNQANPSTDQDGARNGLAMAAPMCKGARGTTCKKCDQPPLEKNYGFCGVHRAKTSAPTSAATTNNSNSNSNSHHSAAALAGIAV</sequence>